<dbReference type="InterPro" id="IPR050489">
    <property type="entry name" value="Tyr-tRNA_synthase"/>
</dbReference>
<evidence type="ECO:0000256" key="12">
    <source>
        <dbReference type="ARBA" id="ARBA00023242"/>
    </source>
</evidence>
<protein>
    <recommendedName>
        <fullName evidence="15">Tyrosine--tRNA ligase</fullName>
        <ecNumber evidence="15">6.1.1.1</ecNumber>
    </recommendedName>
    <alternativeName>
        <fullName evidence="15">Tyrosyl-tRNA synthetase</fullName>
    </alternativeName>
</protein>
<dbReference type="InterPro" id="IPR012340">
    <property type="entry name" value="NA-bd_OB-fold"/>
</dbReference>
<evidence type="ECO:0000256" key="3">
    <source>
        <dbReference type="ARBA" id="ARBA00005594"/>
    </source>
</evidence>
<comment type="catalytic activity">
    <reaction evidence="13">
        <text>tRNA(Tyr) + L-tyrosine + ATP = L-tyrosyl-tRNA(Tyr) + AMP + diphosphate + H(+)</text>
        <dbReference type="Rhea" id="RHEA:10220"/>
        <dbReference type="Rhea" id="RHEA-COMP:9706"/>
        <dbReference type="Rhea" id="RHEA-COMP:9707"/>
        <dbReference type="ChEBI" id="CHEBI:15378"/>
        <dbReference type="ChEBI" id="CHEBI:30616"/>
        <dbReference type="ChEBI" id="CHEBI:33019"/>
        <dbReference type="ChEBI" id="CHEBI:58315"/>
        <dbReference type="ChEBI" id="CHEBI:78442"/>
        <dbReference type="ChEBI" id="CHEBI:78536"/>
        <dbReference type="ChEBI" id="CHEBI:456215"/>
        <dbReference type="EC" id="6.1.1.1"/>
    </reaction>
    <physiologicalReaction direction="left-to-right" evidence="13">
        <dbReference type="Rhea" id="RHEA:10221"/>
    </physiologicalReaction>
</comment>
<dbReference type="GO" id="GO:0005634">
    <property type="term" value="C:nucleus"/>
    <property type="evidence" value="ECO:0007669"/>
    <property type="project" value="UniProtKB-SubCell"/>
</dbReference>
<dbReference type="GO" id="GO:0004831">
    <property type="term" value="F:tyrosine-tRNA ligase activity"/>
    <property type="evidence" value="ECO:0007669"/>
    <property type="project" value="UniProtKB-EC"/>
</dbReference>
<evidence type="ECO:0000256" key="10">
    <source>
        <dbReference type="ARBA" id="ARBA00022917"/>
    </source>
</evidence>
<dbReference type="Pfam" id="PF00579">
    <property type="entry name" value="tRNA-synt_1b"/>
    <property type="match status" value="1"/>
</dbReference>
<dbReference type="CDD" id="cd00805">
    <property type="entry name" value="TyrRS_core"/>
    <property type="match status" value="1"/>
</dbReference>
<dbReference type="EMBL" id="JAIFTL010000013">
    <property type="protein sequence ID" value="KAG9326790.1"/>
    <property type="molecule type" value="Genomic_DNA"/>
</dbReference>
<comment type="subcellular location">
    <subcellularLocation>
        <location evidence="2">Cytoplasm</location>
    </subcellularLocation>
    <subcellularLocation>
        <location evidence="1">Nucleus</location>
    </subcellularLocation>
</comment>
<dbReference type="GO" id="GO:0005524">
    <property type="term" value="F:ATP binding"/>
    <property type="evidence" value="ECO:0007669"/>
    <property type="project" value="UniProtKB-KW"/>
</dbReference>
<dbReference type="FunFam" id="1.10.240.10:FF:000004">
    <property type="entry name" value="Tyrosine--tRNA ligase"/>
    <property type="match status" value="1"/>
</dbReference>
<evidence type="ECO:0000256" key="13">
    <source>
        <dbReference type="ARBA" id="ARBA00048400"/>
    </source>
</evidence>
<keyword evidence="5 14" id="KW-0820">tRNA-binding</keyword>
<evidence type="ECO:0000256" key="1">
    <source>
        <dbReference type="ARBA" id="ARBA00004123"/>
    </source>
</evidence>
<comment type="caution">
    <text evidence="18">The sequence shown here is derived from an EMBL/GenBank/DDBJ whole genome shotgun (WGS) entry which is preliminary data.</text>
</comment>
<evidence type="ECO:0000256" key="2">
    <source>
        <dbReference type="ARBA" id="ARBA00004496"/>
    </source>
</evidence>
<keyword evidence="10 15" id="KW-0648">Protein biosynthesis</keyword>
<dbReference type="InterPro" id="IPR005024">
    <property type="entry name" value="Snf7_fam"/>
</dbReference>
<dbReference type="Gene3D" id="3.40.50.620">
    <property type="entry name" value="HUPs"/>
    <property type="match status" value="1"/>
</dbReference>
<proteinExistence type="inferred from homology"/>
<evidence type="ECO:0000256" key="8">
    <source>
        <dbReference type="ARBA" id="ARBA00022840"/>
    </source>
</evidence>
<evidence type="ECO:0000313" key="19">
    <source>
        <dbReference type="Proteomes" id="UP000717515"/>
    </source>
</evidence>
<evidence type="ECO:0000256" key="5">
    <source>
        <dbReference type="ARBA" id="ARBA00022555"/>
    </source>
</evidence>
<feature type="domain" description="TRNA-binding" evidence="17">
    <location>
        <begin position="591"/>
        <end position="694"/>
    </location>
</feature>
<dbReference type="NCBIfam" id="TIGR00234">
    <property type="entry name" value="tyrS"/>
    <property type="match status" value="1"/>
</dbReference>
<keyword evidence="8 15" id="KW-0067">ATP-binding</keyword>
<evidence type="ECO:0000313" key="18">
    <source>
        <dbReference type="EMBL" id="KAG9326790.1"/>
    </source>
</evidence>
<dbReference type="InterPro" id="IPR002547">
    <property type="entry name" value="tRNA-bd_dom"/>
</dbReference>
<dbReference type="InterPro" id="IPR002307">
    <property type="entry name" value="Tyr-tRNA-ligase"/>
</dbReference>
<feature type="coiled-coil region" evidence="16">
    <location>
        <begin position="15"/>
        <end position="42"/>
    </location>
</feature>
<dbReference type="CDD" id="cd02799">
    <property type="entry name" value="tRNA_bind_EMAP-II_like"/>
    <property type="match status" value="1"/>
</dbReference>
<dbReference type="Proteomes" id="UP000717515">
    <property type="component" value="Unassembled WGS sequence"/>
</dbReference>
<keyword evidence="11 15" id="KW-0030">Aminoacyl-tRNA synthetase</keyword>
<evidence type="ECO:0000256" key="15">
    <source>
        <dbReference type="RuleBase" id="RU361234"/>
    </source>
</evidence>
<dbReference type="Gene3D" id="2.40.50.140">
    <property type="entry name" value="Nucleic acid-binding proteins"/>
    <property type="match status" value="1"/>
</dbReference>
<evidence type="ECO:0000256" key="9">
    <source>
        <dbReference type="ARBA" id="ARBA00022884"/>
    </source>
</evidence>
<dbReference type="Gene3D" id="6.10.140.1230">
    <property type="match status" value="1"/>
</dbReference>
<dbReference type="Pfam" id="PF03357">
    <property type="entry name" value="Snf7"/>
    <property type="match status" value="1"/>
</dbReference>
<dbReference type="SUPFAM" id="SSF52374">
    <property type="entry name" value="Nucleotidylyl transferase"/>
    <property type="match status" value="1"/>
</dbReference>
<dbReference type="GO" id="GO:0000049">
    <property type="term" value="F:tRNA binding"/>
    <property type="evidence" value="ECO:0007669"/>
    <property type="project" value="UniProtKB-UniRule"/>
</dbReference>
<name>A0A9P8ABT1_MORAP</name>
<dbReference type="Gene3D" id="1.10.240.10">
    <property type="entry name" value="Tyrosyl-Transfer RNA Synthetase"/>
    <property type="match status" value="1"/>
</dbReference>
<reference evidence="18" key="1">
    <citation type="submission" date="2021-07" db="EMBL/GenBank/DDBJ databases">
        <title>Draft genome of Mortierella alpina, strain LL118, isolated from an aspen leaf litter sample.</title>
        <authorList>
            <person name="Yang S."/>
            <person name="Vinatzer B.A."/>
        </authorList>
    </citation>
    <scope>NUCLEOTIDE SEQUENCE</scope>
    <source>
        <strain evidence="18">LL118</strain>
    </source>
</reference>
<dbReference type="SUPFAM" id="SSF50249">
    <property type="entry name" value="Nucleic acid-binding proteins"/>
    <property type="match status" value="1"/>
</dbReference>
<keyword evidence="6 15" id="KW-0436">Ligase</keyword>
<sequence length="756" mass="83607">MMNFLFGRKSPAEALRAHQRALNKAQRELDRERMKLEQQEKKIILDIKKTAKAGQMNAAKVMAKDLVRTRRYIQKFYQMKTQLQAVGLRIQGLRSNQQMAEAMKGATKAMGAMNRNMNLPQIQHIMMEFEKESEIMDMKEEMMSDTIDEAMEEEEDEEEQDAIVNQVLDEIGINLDDTLANTPGTSLKTPGATGKERVAQAEGMSADDAALQARLDNLPMASLTPTEKYNIISRNLQEVLGKEQIEAILAERDLNIYWGTAPTGKPHLGYFVAMTKIADFLEAGCHITVLVADIHAFLDNMKAPMELVDKRASYYTELIKATLTSIGVPTDKLKFVLGSSYQLTAEYSLANMKLCSKTTERDAKKAGAEVVKQVESPLLSGLMYPGMQALDEEFLGVDAQFGGVDQRKIFVFAEKMLPMIGYKKRSHLMNVMVPGLAGPKMSSSDPDSKIDLLEAPEDVKRKLSKAFCEEGNITENGILSFVKTVLFPLGSMNEKSPSFSILRPEKFGGDVTYTTYEDLENDFRDKKVHPGDLKKAVTEAINGLLAPIRKWFDNDELRALTEAAYPSPKPQVKAKPAKSNKAPSSASLAVDISRVDIRVARILEAKVHDANPNSYISTVDCGNGDIRTVVSGLAKYIPLEEMQNRLVCAVCNLKPGKFQGVLSSAMLLAGSSVDDSVVELLQPPAGLEAGDLIEFEGFAQADRSSPEKLNPKHLIFEKVSAEFTISPAGLALYKDLEFKTKAGPISLKSLKEGRIR</sequence>
<evidence type="ECO:0000259" key="17">
    <source>
        <dbReference type="PROSITE" id="PS50886"/>
    </source>
</evidence>
<evidence type="ECO:0000256" key="16">
    <source>
        <dbReference type="SAM" id="Coils"/>
    </source>
</evidence>
<evidence type="ECO:0000256" key="4">
    <source>
        <dbReference type="ARBA" id="ARBA00022490"/>
    </source>
</evidence>
<comment type="similarity">
    <text evidence="3 15">Belongs to the class-I aminoacyl-tRNA synthetase family.</text>
</comment>
<dbReference type="PRINTS" id="PR01040">
    <property type="entry name" value="TRNASYNTHTYR"/>
</dbReference>
<evidence type="ECO:0000256" key="14">
    <source>
        <dbReference type="PROSITE-ProRule" id="PRU00209"/>
    </source>
</evidence>
<keyword evidence="7 15" id="KW-0547">Nucleotide-binding</keyword>
<dbReference type="AlphaFoldDB" id="A0A9P8ABT1"/>
<dbReference type="GO" id="GO:0005737">
    <property type="term" value="C:cytoplasm"/>
    <property type="evidence" value="ECO:0007669"/>
    <property type="project" value="UniProtKB-SubCell"/>
</dbReference>
<gene>
    <name evidence="18" type="ORF">KVV02_005452</name>
</gene>
<keyword evidence="16" id="KW-0175">Coiled coil</keyword>
<evidence type="ECO:0000256" key="7">
    <source>
        <dbReference type="ARBA" id="ARBA00022741"/>
    </source>
</evidence>
<dbReference type="PROSITE" id="PS50886">
    <property type="entry name" value="TRBD"/>
    <property type="match status" value="1"/>
</dbReference>
<dbReference type="InterPro" id="IPR014729">
    <property type="entry name" value="Rossmann-like_a/b/a_fold"/>
</dbReference>
<dbReference type="Pfam" id="PF01588">
    <property type="entry name" value="tRNA_bind"/>
    <property type="match status" value="1"/>
</dbReference>
<dbReference type="GO" id="GO:0006437">
    <property type="term" value="P:tyrosyl-tRNA aminoacylation"/>
    <property type="evidence" value="ECO:0007669"/>
    <property type="project" value="InterPro"/>
</dbReference>
<dbReference type="EC" id="6.1.1.1" evidence="15"/>
<evidence type="ECO:0000256" key="11">
    <source>
        <dbReference type="ARBA" id="ARBA00023146"/>
    </source>
</evidence>
<dbReference type="GO" id="GO:0007034">
    <property type="term" value="P:vacuolar transport"/>
    <property type="evidence" value="ECO:0007669"/>
    <property type="project" value="InterPro"/>
</dbReference>
<dbReference type="InterPro" id="IPR002305">
    <property type="entry name" value="aa-tRNA-synth_Ic"/>
</dbReference>
<dbReference type="FunFam" id="3.40.50.620:FF:000040">
    <property type="entry name" value="Tyrosine--tRNA ligase"/>
    <property type="match status" value="1"/>
</dbReference>
<dbReference type="NCBIfam" id="NF006330">
    <property type="entry name" value="PRK08560.1"/>
    <property type="match status" value="1"/>
</dbReference>
<accession>A0A9P8ABT1</accession>
<keyword evidence="12" id="KW-0539">Nucleus</keyword>
<keyword evidence="4" id="KW-0963">Cytoplasm</keyword>
<keyword evidence="9 14" id="KW-0694">RNA-binding</keyword>
<dbReference type="PANTHER" id="PTHR46264:SF4">
    <property type="entry name" value="TYROSINE--TRNA LIGASE, CYTOPLASMIC"/>
    <property type="match status" value="1"/>
</dbReference>
<dbReference type="PANTHER" id="PTHR46264">
    <property type="entry name" value="TYROSINE-TRNA LIGASE"/>
    <property type="match status" value="1"/>
</dbReference>
<evidence type="ECO:0000256" key="6">
    <source>
        <dbReference type="ARBA" id="ARBA00022598"/>
    </source>
</evidence>
<organism evidence="18 19">
    <name type="scientific">Mortierella alpina</name>
    <name type="common">Oleaginous fungus</name>
    <name type="synonym">Mortierella renispora</name>
    <dbReference type="NCBI Taxonomy" id="64518"/>
    <lineage>
        <taxon>Eukaryota</taxon>
        <taxon>Fungi</taxon>
        <taxon>Fungi incertae sedis</taxon>
        <taxon>Mucoromycota</taxon>
        <taxon>Mortierellomycotina</taxon>
        <taxon>Mortierellomycetes</taxon>
        <taxon>Mortierellales</taxon>
        <taxon>Mortierellaceae</taxon>
        <taxon>Mortierella</taxon>
    </lineage>
</organism>